<keyword evidence="2" id="KW-0695">RNA-directed DNA polymerase</keyword>
<evidence type="ECO:0000313" key="2">
    <source>
        <dbReference type="EMBL" id="JAG08045.1"/>
    </source>
</evidence>
<reference evidence="2" key="1">
    <citation type="journal article" date="2014" name="PLoS ONE">
        <title>Transcriptome-Based Identification of ABC Transporters in the Western Tarnished Plant Bug Lygus hesperus.</title>
        <authorList>
            <person name="Hull J.J."/>
            <person name="Chaney K."/>
            <person name="Geib S.M."/>
            <person name="Fabrick J.A."/>
            <person name="Brent C.S."/>
            <person name="Walsh D."/>
            <person name="Lavine L.C."/>
        </authorList>
    </citation>
    <scope>NUCLEOTIDE SEQUENCE</scope>
</reference>
<protein>
    <submittedName>
        <fullName evidence="2">Putative RNA-directed DNA polymerase from transposon X-element</fullName>
    </submittedName>
</protein>
<accession>A0A0A9WT61</accession>
<dbReference type="EMBL" id="GDHC01013634">
    <property type="protein sequence ID" value="JAQ04995.1"/>
    <property type="molecule type" value="Transcribed_RNA"/>
</dbReference>
<dbReference type="GO" id="GO:0003964">
    <property type="term" value="F:RNA-directed DNA polymerase activity"/>
    <property type="evidence" value="ECO:0007669"/>
    <property type="project" value="UniProtKB-KW"/>
</dbReference>
<keyword evidence="2" id="KW-0808">Transferase</keyword>
<proteinExistence type="predicted"/>
<name>A0A0A9WT61_LYGHE</name>
<dbReference type="EMBL" id="GBHO01035559">
    <property type="protein sequence ID" value="JAG08045.1"/>
    <property type="molecule type" value="Transcribed_RNA"/>
</dbReference>
<dbReference type="AlphaFoldDB" id="A0A0A9WT61"/>
<feature type="region of interest" description="Disordered" evidence="1">
    <location>
        <begin position="119"/>
        <end position="145"/>
    </location>
</feature>
<evidence type="ECO:0000313" key="3">
    <source>
        <dbReference type="EMBL" id="JAP99755.1"/>
    </source>
</evidence>
<reference evidence="3" key="3">
    <citation type="journal article" date="2016" name="Gigascience">
        <title>De novo construction of an expanded transcriptome assembly for the western tarnished plant bug, Lygus hesperus.</title>
        <authorList>
            <person name="Tassone E.E."/>
            <person name="Geib S.M."/>
            <person name="Hall B."/>
            <person name="Fabrick J.A."/>
            <person name="Brent C.S."/>
            <person name="Hull J.J."/>
        </authorList>
    </citation>
    <scope>NUCLEOTIDE SEQUENCE</scope>
</reference>
<evidence type="ECO:0000313" key="4">
    <source>
        <dbReference type="EMBL" id="JAQ04995.1"/>
    </source>
</evidence>
<gene>
    <name evidence="3" type="primary">ORF2_8</name>
    <name evidence="4" type="synonym">ORF2_28</name>
    <name evidence="2" type="ORF">CM83_41421</name>
    <name evidence="3" type="ORF">g.80363</name>
    <name evidence="4" type="ORF">g.80366</name>
</gene>
<dbReference type="EMBL" id="GDHC01018873">
    <property type="protein sequence ID" value="JAP99755.1"/>
    <property type="molecule type" value="Transcribed_RNA"/>
</dbReference>
<evidence type="ECO:0000256" key="1">
    <source>
        <dbReference type="SAM" id="MobiDB-lite"/>
    </source>
</evidence>
<sequence length="145" mass="16887">MGGPHQIFVSKVRRRIHQLQPLLRECSPPSLSTKRLLYLSLIRPIWEYSCGLWGSAVSHIKKIQASQNRVLRMITGAPWYVRNSTLHNDLGIPTVQEVIRSTYRRLDHRMTDHENTLIARIPENPPPPPSRRCLRRKRPQDSLIN</sequence>
<organism evidence="2">
    <name type="scientific">Lygus hesperus</name>
    <name type="common">Western plant bug</name>
    <dbReference type="NCBI Taxonomy" id="30085"/>
    <lineage>
        <taxon>Eukaryota</taxon>
        <taxon>Metazoa</taxon>
        <taxon>Ecdysozoa</taxon>
        <taxon>Arthropoda</taxon>
        <taxon>Hexapoda</taxon>
        <taxon>Insecta</taxon>
        <taxon>Pterygota</taxon>
        <taxon>Neoptera</taxon>
        <taxon>Paraneoptera</taxon>
        <taxon>Hemiptera</taxon>
        <taxon>Heteroptera</taxon>
        <taxon>Panheteroptera</taxon>
        <taxon>Cimicomorpha</taxon>
        <taxon>Miridae</taxon>
        <taxon>Mirini</taxon>
        <taxon>Lygus</taxon>
    </lineage>
</organism>
<keyword evidence="2" id="KW-0548">Nucleotidyltransferase</keyword>
<reference evidence="2" key="2">
    <citation type="submission" date="2014-07" db="EMBL/GenBank/DDBJ databases">
        <authorList>
            <person name="Hull J."/>
        </authorList>
    </citation>
    <scope>NUCLEOTIDE SEQUENCE</scope>
</reference>